<dbReference type="AlphaFoldDB" id="A0A6J4TUV3"/>
<organism evidence="2">
    <name type="scientific">uncultured Solirubrobacteraceae bacterium</name>
    <dbReference type="NCBI Taxonomy" id="1162706"/>
    <lineage>
        <taxon>Bacteria</taxon>
        <taxon>Bacillati</taxon>
        <taxon>Actinomycetota</taxon>
        <taxon>Thermoleophilia</taxon>
        <taxon>Solirubrobacterales</taxon>
        <taxon>Solirubrobacteraceae</taxon>
        <taxon>environmental samples</taxon>
    </lineage>
</organism>
<sequence length="45" mass="4520">MATAGRLCVGLGVSAPPQPATTTAAQARAAMREADLRARRAIPSG</sequence>
<name>A0A6J4TUV3_9ACTN</name>
<proteinExistence type="predicted"/>
<protein>
    <submittedName>
        <fullName evidence="2">Uncharacterized protein</fullName>
    </submittedName>
</protein>
<evidence type="ECO:0000256" key="1">
    <source>
        <dbReference type="SAM" id="MobiDB-lite"/>
    </source>
</evidence>
<gene>
    <name evidence="2" type="ORF">AVDCRST_MAG30-3939</name>
</gene>
<dbReference type="EMBL" id="CADCVS010000519">
    <property type="protein sequence ID" value="CAA9532735.1"/>
    <property type="molecule type" value="Genomic_DNA"/>
</dbReference>
<evidence type="ECO:0000313" key="2">
    <source>
        <dbReference type="EMBL" id="CAA9532735.1"/>
    </source>
</evidence>
<feature type="compositionally biased region" description="Low complexity" evidence="1">
    <location>
        <begin position="20"/>
        <end position="29"/>
    </location>
</feature>
<reference evidence="2" key="1">
    <citation type="submission" date="2020-02" db="EMBL/GenBank/DDBJ databases">
        <authorList>
            <person name="Meier V. D."/>
        </authorList>
    </citation>
    <scope>NUCLEOTIDE SEQUENCE</scope>
    <source>
        <strain evidence="2">AVDCRST_MAG30</strain>
    </source>
</reference>
<feature type="region of interest" description="Disordered" evidence="1">
    <location>
        <begin position="1"/>
        <end position="45"/>
    </location>
</feature>
<accession>A0A6J4TUV3</accession>